<dbReference type="Gramene" id="OIW19684">
    <property type="protein sequence ID" value="OIW19684"/>
    <property type="gene ID" value="TanjilG_18494"/>
</dbReference>
<dbReference type="InterPro" id="IPR046347">
    <property type="entry name" value="bZIP_sf"/>
</dbReference>
<proteinExistence type="predicted"/>
<gene>
    <name evidence="7" type="ORF">TanjilG_18494</name>
</gene>
<dbReference type="AlphaFoldDB" id="A0A4P1RXB7"/>
<dbReference type="STRING" id="3871.A0A4P1RXB7"/>
<dbReference type="SMART" id="SM00338">
    <property type="entry name" value="BRLZ"/>
    <property type="match status" value="1"/>
</dbReference>
<dbReference type="GO" id="GO:0046983">
    <property type="term" value="F:protein dimerization activity"/>
    <property type="evidence" value="ECO:0007669"/>
    <property type="project" value="UniProtKB-ARBA"/>
</dbReference>
<evidence type="ECO:0000256" key="4">
    <source>
        <dbReference type="ARBA" id="ARBA00023163"/>
    </source>
</evidence>
<dbReference type="EMBL" id="CM007361">
    <property type="protein sequence ID" value="OIW19684.1"/>
    <property type="molecule type" value="Genomic_DNA"/>
</dbReference>
<dbReference type="Gene3D" id="1.20.5.170">
    <property type="match status" value="1"/>
</dbReference>
<protein>
    <recommendedName>
        <fullName evidence="6">BZIP domain-containing protein</fullName>
    </recommendedName>
</protein>
<evidence type="ECO:0000256" key="3">
    <source>
        <dbReference type="ARBA" id="ARBA00023125"/>
    </source>
</evidence>
<dbReference type="PANTHER" id="PTHR46324">
    <property type="entry name" value="BASIC LEUCINE ZIPPER 43-RELATED"/>
    <property type="match status" value="1"/>
</dbReference>
<dbReference type="GO" id="GO:0003700">
    <property type="term" value="F:DNA-binding transcription factor activity"/>
    <property type="evidence" value="ECO:0007669"/>
    <property type="project" value="InterPro"/>
</dbReference>
<dbReference type="InterPro" id="IPR045314">
    <property type="entry name" value="bZIP_plant_GBF1"/>
</dbReference>
<accession>A0A4P1RXB7</accession>
<evidence type="ECO:0000256" key="2">
    <source>
        <dbReference type="ARBA" id="ARBA00023015"/>
    </source>
</evidence>
<dbReference type="InterPro" id="IPR044521">
    <property type="entry name" value="AtbZIP8/43"/>
</dbReference>
<dbReference type="GO" id="GO:0005634">
    <property type="term" value="C:nucleus"/>
    <property type="evidence" value="ECO:0007669"/>
    <property type="project" value="UniProtKB-SubCell"/>
</dbReference>
<keyword evidence="8" id="KW-1185">Reference proteome</keyword>
<dbReference type="InterPro" id="IPR004827">
    <property type="entry name" value="bZIP"/>
</dbReference>
<dbReference type="SUPFAM" id="SSF57959">
    <property type="entry name" value="Leucine zipper domain"/>
    <property type="match status" value="1"/>
</dbReference>
<organism evidence="7 8">
    <name type="scientific">Lupinus angustifolius</name>
    <name type="common">Narrow-leaved blue lupine</name>
    <dbReference type="NCBI Taxonomy" id="3871"/>
    <lineage>
        <taxon>Eukaryota</taxon>
        <taxon>Viridiplantae</taxon>
        <taxon>Streptophyta</taxon>
        <taxon>Embryophyta</taxon>
        <taxon>Tracheophyta</taxon>
        <taxon>Spermatophyta</taxon>
        <taxon>Magnoliopsida</taxon>
        <taxon>eudicotyledons</taxon>
        <taxon>Gunneridae</taxon>
        <taxon>Pentapetalae</taxon>
        <taxon>rosids</taxon>
        <taxon>fabids</taxon>
        <taxon>Fabales</taxon>
        <taxon>Fabaceae</taxon>
        <taxon>Papilionoideae</taxon>
        <taxon>50 kb inversion clade</taxon>
        <taxon>genistoids sensu lato</taxon>
        <taxon>core genistoids</taxon>
        <taxon>Genisteae</taxon>
        <taxon>Lupinus</taxon>
    </lineage>
</organism>
<reference evidence="7 8" key="1">
    <citation type="journal article" date="2017" name="Plant Biotechnol. J.">
        <title>A comprehensive draft genome sequence for lupin (Lupinus angustifolius), an emerging health food: insights into plant-microbe interactions and legume evolution.</title>
        <authorList>
            <person name="Hane J.K."/>
            <person name="Ming Y."/>
            <person name="Kamphuis L.G."/>
            <person name="Nelson M.N."/>
            <person name="Garg G."/>
            <person name="Atkins C.A."/>
            <person name="Bayer P.E."/>
            <person name="Bravo A."/>
            <person name="Bringans S."/>
            <person name="Cannon S."/>
            <person name="Edwards D."/>
            <person name="Foley R."/>
            <person name="Gao L.L."/>
            <person name="Harrison M.J."/>
            <person name="Huang W."/>
            <person name="Hurgobin B."/>
            <person name="Li S."/>
            <person name="Liu C.W."/>
            <person name="McGrath A."/>
            <person name="Morahan G."/>
            <person name="Murray J."/>
            <person name="Weller J."/>
            <person name="Jian J."/>
            <person name="Singh K.B."/>
        </authorList>
    </citation>
    <scope>NUCLEOTIDE SEQUENCE [LARGE SCALE GENOMIC DNA]</scope>
    <source>
        <strain evidence="8">cv. Tanjil</strain>
        <tissue evidence="7">Whole plant</tissue>
    </source>
</reference>
<dbReference type="CDD" id="cd14702">
    <property type="entry name" value="bZIP_plant_GBF1"/>
    <property type="match status" value="1"/>
</dbReference>
<dbReference type="Pfam" id="PF00170">
    <property type="entry name" value="bZIP_1"/>
    <property type="match status" value="1"/>
</dbReference>
<comment type="subcellular location">
    <subcellularLocation>
        <location evidence="1">Nucleus</location>
    </subcellularLocation>
</comment>
<dbReference type="PANTHER" id="PTHR46324:SF7">
    <property type="entry name" value="BASIC LEUCINE-ZIPPER 75"/>
    <property type="match status" value="1"/>
</dbReference>
<evidence type="ECO:0000256" key="5">
    <source>
        <dbReference type="ARBA" id="ARBA00023242"/>
    </source>
</evidence>
<keyword evidence="5" id="KW-0539">Nucleus</keyword>
<evidence type="ECO:0000256" key="1">
    <source>
        <dbReference type="ARBA" id="ARBA00004123"/>
    </source>
</evidence>
<evidence type="ECO:0000313" key="8">
    <source>
        <dbReference type="Proteomes" id="UP000188354"/>
    </source>
</evidence>
<keyword evidence="2" id="KW-0805">Transcription regulation</keyword>
<evidence type="ECO:0000313" key="7">
    <source>
        <dbReference type="EMBL" id="OIW19684.1"/>
    </source>
</evidence>
<keyword evidence="3" id="KW-0238">DNA-binding</keyword>
<dbReference type="GO" id="GO:0003677">
    <property type="term" value="F:DNA binding"/>
    <property type="evidence" value="ECO:0007669"/>
    <property type="project" value="UniProtKB-KW"/>
</dbReference>
<evidence type="ECO:0000259" key="6">
    <source>
        <dbReference type="SMART" id="SM00338"/>
    </source>
</evidence>
<name>A0A4P1RXB7_LUPAN</name>
<sequence length="103" mass="12033">MFSNRESARRSRMRKKQQIEVLHYQVNQLQTLNYQLSQKIIYMLECNQHIQQQNAQLREKVSSLQLTPSELFVIPVGHDDQSQHILNSFLPEPSTRPIVSSGV</sequence>
<feature type="domain" description="BZIP" evidence="6">
    <location>
        <begin position="3"/>
        <end position="56"/>
    </location>
</feature>
<dbReference type="Proteomes" id="UP000188354">
    <property type="component" value="Chromosome LG01"/>
</dbReference>
<dbReference type="FunFam" id="1.20.5.170:FF:000020">
    <property type="entry name" value="BZIP transcription factor"/>
    <property type="match status" value="1"/>
</dbReference>
<keyword evidence="4" id="KW-0804">Transcription</keyword>